<comment type="caution">
    <text evidence="8">The sequence shown here is derived from an EMBL/GenBank/DDBJ whole genome shotgun (WGS) entry which is preliminary data.</text>
</comment>
<dbReference type="HAMAP" id="MF_00211">
    <property type="entry name" value="TrpD"/>
    <property type="match status" value="1"/>
</dbReference>
<evidence type="ECO:0000259" key="6">
    <source>
        <dbReference type="Pfam" id="PF00591"/>
    </source>
</evidence>
<feature type="binding site" evidence="5">
    <location>
        <begin position="107"/>
        <end position="115"/>
    </location>
    <ligand>
        <name>5-phospho-alpha-D-ribose 1-diphosphate</name>
        <dbReference type="ChEBI" id="CHEBI:58017"/>
    </ligand>
</feature>
<dbReference type="GO" id="GO:0004048">
    <property type="term" value="F:anthranilate phosphoribosyltransferase activity"/>
    <property type="evidence" value="ECO:0007669"/>
    <property type="project" value="UniProtKB-UniRule"/>
</dbReference>
<feature type="binding site" evidence="5">
    <location>
        <begin position="82"/>
        <end position="83"/>
    </location>
    <ligand>
        <name>5-phospho-alpha-D-ribose 1-diphosphate</name>
        <dbReference type="ChEBI" id="CHEBI:58017"/>
    </ligand>
</feature>
<feature type="binding site" evidence="5">
    <location>
        <position position="91"/>
    </location>
    <ligand>
        <name>Mg(2+)</name>
        <dbReference type="ChEBI" id="CHEBI:18420"/>
        <label>1</label>
    </ligand>
</feature>
<evidence type="ECO:0000256" key="2">
    <source>
        <dbReference type="ARBA" id="ARBA00022679"/>
    </source>
</evidence>
<protein>
    <recommendedName>
        <fullName evidence="5">Anthranilate phosphoribosyltransferase</fullName>
        <ecNumber evidence="5">2.4.2.18</ecNumber>
    </recommendedName>
</protein>
<feature type="binding site" evidence="5">
    <location>
        <position position="79"/>
    </location>
    <ligand>
        <name>5-phospho-alpha-D-ribose 1-diphosphate</name>
        <dbReference type="ChEBI" id="CHEBI:58017"/>
    </ligand>
</feature>
<dbReference type="PANTHER" id="PTHR43285">
    <property type="entry name" value="ANTHRANILATE PHOSPHORIBOSYLTRANSFERASE"/>
    <property type="match status" value="1"/>
</dbReference>
<name>A0A8J7G2Z9_9BACL</name>
<keyword evidence="2 5" id="KW-0808">Transferase</keyword>
<keyword evidence="4 5" id="KW-0057">Aromatic amino acid biosynthesis</keyword>
<feature type="binding site" evidence="5">
    <location>
        <position position="79"/>
    </location>
    <ligand>
        <name>anthranilate</name>
        <dbReference type="ChEBI" id="CHEBI:16567"/>
        <label>1</label>
    </ligand>
</feature>
<dbReference type="Gene3D" id="1.20.970.10">
    <property type="entry name" value="Transferase, Pyrimidine Nucleoside Phosphorylase, Chain C"/>
    <property type="match status" value="1"/>
</dbReference>
<dbReference type="InterPro" id="IPR035902">
    <property type="entry name" value="Nuc_phospho_transferase"/>
</dbReference>
<evidence type="ECO:0000256" key="4">
    <source>
        <dbReference type="ARBA" id="ARBA00023141"/>
    </source>
</evidence>
<dbReference type="EMBL" id="JADKPV010000003">
    <property type="protein sequence ID" value="MBF4501265.1"/>
    <property type="molecule type" value="Genomic_DNA"/>
</dbReference>
<accession>A0A8J7G2Z9</accession>
<reference evidence="8" key="1">
    <citation type="submission" date="2020-11" db="EMBL/GenBank/DDBJ databases">
        <title>Multidrug resistant novel bacterium Savagea serpentis sp. nov., isolated from the scats of a vine snake (Ahaetulla nasuta).</title>
        <authorList>
            <person name="Venkata Ramana V."/>
            <person name="Vikas Patil S."/>
            <person name="Yogita Lugani V."/>
        </authorList>
    </citation>
    <scope>NUCLEOTIDE SEQUENCE</scope>
    <source>
        <strain evidence="8">SN6</strain>
    </source>
</reference>
<evidence type="ECO:0000256" key="1">
    <source>
        <dbReference type="ARBA" id="ARBA00022676"/>
    </source>
</evidence>
<dbReference type="GO" id="GO:0000162">
    <property type="term" value="P:L-tryptophan biosynthetic process"/>
    <property type="evidence" value="ECO:0007669"/>
    <property type="project" value="UniProtKB-UniRule"/>
</dbReference>
<dbReference type="RefSeq" id="WP_194562750.1">
    <property type="nucleotide sequence ID" value="NZ_JADKPV010000003.1"/>
</dbReference>
<dbReference type="NCBIfam" id="TIGR01245">
    <property type="entry name" value="trpD"/>
    <property type="match status" value="1"/>
</dbReference>
<feature type="binding site" evidence="5">
    <location>
        <position position="224"/>
    </location>
    <ligand>
        <name>Mg(2+)</name>
        <dbReference type="ChEBI" id="CHEBI:18420"/>
        <label>2</label>
    </ligand>
</feature>
<keyword evidence="5" id="KW-0460">Magnesium</keyword>
<proteinExistence type="inferred from homology"/>
<keyword evidence="3 5" id="KW-0822">Tryptophan biosynthesis</keyword>
<dbReference type="Gene3D" id="3.40.1030.10">
    <property type="entry name" value="Nucleoside phosphorylase/phosphoribosyltransferase catalytic domain"/>
    <property type="match status" value="1"/>
</dbReference>
<dbReference type="InterPro" id="IPR000312">
    <property type="entry name" value="Glycosyl_Trfase_fam3"/>
</dbReference>
<dbReference type="UniPathway" id="UPA00035">
    <property type="reaction ID" value="UER00041"/>
</dbReference>
<dbReference type="Pfam" id="PF02885">
    <property type="entry name" value="Glycos_trans_3N"/>
    <property type="match status" value="1"/>
</dbReference>
<keyword evidence="5" id="KW-0028">Amino-acid biosynthesis</keyword>
<keyword evidence="5" id="KW-0479">Metal-binding</keyword>
<dbReference type="InterPro" id="IPR017459">
    <property type="entry name" value="Glycosyl_Trfase_fam3_N_dom"/>
</dbReference>
<feature type="binding site" evidence="5">
    <location>
        <position position="119"/>
    </location>
    <ligand>
        <name>5-phospho-alpha-D-ribose 1-diphosphate</name>
        <dbReference type="ChEBI" id="CHEBI:58017"/>
    </ligand>
</feature>
<dbReference type="PANTHER" id="PTHR43285:SF2">
    <property type="entry name" value="ANTHRANILATE PHOSPHORIBOSYLTRANSFERASE"/>
    <property type="match status" value="1"/>
</dbReference>
<dbReference type="InterPro" id="IPR036320">
    <property type="entry name" value="Glycosyl_Trfase_fam3_N_dom_sf"/>
</dbReference>
<comment type="catalytic activity">
    <reaction evidence="5">
        <text>N-(5-phospho-beta-D-ribosyl)anthranilate + diphosphate = 5-phospho-alpha-D-ribose 1-diphosphate + anthranilate</text>
        <dbReference type="Rhea" id="RHEA:11768"/>
        <dbReference type="ChEBI" id="CHEBI:16567"/>
        <dbReference type="ChEBI" id="CHEBI:18277"/>
        <dbReference type="ChEBI" id="CHEBI:33019"/>
        <dbReference type="ChEBI" id="CHEBI:58017"/>
        <dbReference type="EC" id="2.4.2.18"/>
    </reaction>
</comment>
<feature type="domain" description="Glycosyl transferase family 3 N-terminal" evidence="7">
    <location>
        <begin position="6"/>
        <end position="65"/>
    </location>
</feature>
<dbReference type="Pfam" id="PF00591">
    <property type="entry name" value="Glycos_transf_3"/>
    <property type="match status" value="1"/>
</dbReference>
<gene>
    <name evidence="5 8" type="primary">trpD</name>
    <name evidence="8" type="ORF">IRY55_07815</name>
</gene>
<dbReference type="GO" id="GO:0005829">
    <property type="term" value="C:cytosol"/>
    <property type="evidence" value="ECO:0007669"/>
    <property type="project" value="TreeGrafter"/>
</dbReference>
<sequence length="338" mass="37090">MITRELERVKAGIHLSTEEMERVAHYFFNESSDLQVMEEMLRALYNKGEVAEEMASMARVMRSHAVEFPSEATYFDNCGTGGDGANTFNISTTSAFVLASLGVQVMKHGNRKISSESGSTDVLEALGIPFQMTVEQHIEMAEHANVSFLHAPNVHPRLKRIGEVRSRIEHATLFNLIGPFTNPSPVGAQLIGVGRPQLLMEYAKAMQILGLQGLVITNDVGLDEAALTGQNKLVFVTEEAIVPYVFRATQFGLQEAPLEAIRGGDGTYNARITERILQNEQSPHRDTVVLNVGLGLLATGVVQSVEDGIALAHEAIRSGRAYEALERARSFRVKEVAR</sequence>
<evidence type="ECO:0000313" key="9">
    <source>
        <dbReference type="Proteomes" id="UP000622653"/>
    </source>
</evidence>
<comment type="caution">
    <text evidence="5">Lacks conserved residue(s) required for the propagation of feature annotation.</text>
</comment>
<evidence type="ECO:0000256" key="5">
    <source>
        <dbReference type="HAMAP-Rule" id="MF_00211"/>
    </source>
</evidence>
<dbReference type="SUPFAM" id="SSF52418">
    <property type="entry name" value="Nucleoside phosphorylase/phosphoribosyltransferase catalytic domain"/>
    <property type="match status" value="1"/>
</dbReference>
<feature type="domain" description="Glycosyl transferase family 3" evidence="6">
    <location>
        <begin position="74"/>
        <end position="322"/>
    </location>
</feature>
<dbReference type="InterPro" id="IPR005940">
    <property type="entry name" value="Anthranilate_Pribosyl_Tfrase"/>
</dbReference>
<comment type="cofactor">
    <cofactor evidence="5">
        <name>Mg(2+)</name>
        <dbReference type="ChEBI" id="CHEBI:18420"/>
    </cofactor>
    <text evidence="5">Binds 2 magnesium ions per monomer.</text>
</comment>
<comment type="similarity">
    <text evidence="5">Belongs to the anthranilate phosphoribosyltransferase family.</text>
</comment>
<keyword evidence="9" id="KW-1185">Reference proteome</keyword>
<comment type="function">
    <text evidence="5">Catalyzes the transfer of the phosphoribosyl group of 5-phosphorylribose-1-pyrophosphate (PRPP) to anthranilate to yield N-(5'-phosphoribosyl)-anthranilate (PRA).</text>
</comment>
<feature type="binding site" evidence="5">
    <location>
        <position position="224"/>
    </location>
    <ligand>
        <name>Mg(2+)</name>
        <dbReference type="ChEBI" id="CHEBI:18420"/>
        <label>1</label>
    </ligand>
</feature>
<dbReference type="EC" id="2.4.2.18" evidence="5"/>
<comment type="subunit">
    <text evidence="5">Homodimer.</text>
</comment>
<dbReference type="SUPFAM" id="SSF47648">
    <property type="entry name" value="Nucleoside phosphorylase/phosphoribosyltransferase N-terminal domain"/>
    <property type="match status" value="1"/>
</dbReference>
<feature type="binding site" evidence="5">
    <location>
        <position position="110"/>
    </location>
    <ligand>
        <name>anthranilate</name>
        <dbReference type="ChEBI" id="CHEBI:16567"/>
        <label>1</label>
    </ligand>
</feature>
<evidence type="ECO:0000256" key="3">
    <source>
        <dbReference type="ARBA" id="ARBA00022822"/>
    </source>
</evidence>
<feature type="binding site" evidence="5">
    <location>
        <begin position="89"/>
        <end position="92"/>
    </location>
    <ligand>
        <name>5-phospho-alpha-D-ribose 1-diphosphate</name>
        <dbReference type="ChEBI" id="CHEBI:58017"/>
    </ligand>
</feature>
<dbReference type="AlphaFoldDB" id="A0A8J7G2Z9"/>
<dbReference type="GO" id="GO:0000287">
    <property type="term" value="F:magnesium ion binding"/>
    <property type="evidence" value="ECO:0007669"/>
    <property type="project" value="UniProtKB-UniRule"/>
</dbReference>
<feature type="binding site" evidence="5">
    <location>
        <position position="223"/>
    </location>
    <ligand>
        <name>Mg(2+)</name>
        <dbReference type="ChEBI" id="CHEBI:18420"/>
        <label>2</label>
    </ligand>
</feature>
<dbReference type="Proteomes" id="UP000622653">
    <property type="component" value="Unassembled WGS sequence"/>
</dbReference>
<organism evidence="8 9">
    <name type="scientific">Savagea serpentis</name>
    <dbReference type="NCBI Taxonomy" id="2785297"/>
    <lineage>
        <taxon>Bacteria</taxon>
        <taxon>Bacillati</taxon>
        <taxon>Bacillota</taxon>
        <taxon>Bacilli</taxon>
        <taxon>Bacillales</taxon>
        <taxon>Caryophanaceae</taxon>
        <taxon>Savagea</taxon>
    </lineage>
</organism>
<evidence type="ECO:0000313" key="8">
    <source>
        <dbReference type="EMBL" id="MBF4501265.1"/>
    </source>
</evidence>
<keyword evidence="1 5" id="KW-0328">Glycosyltransferase</keyword>
<evidence type="ECO:0000259" key="7">
    <source>
        <dbReference type="Pfam" id="PF02885"/>
    </source>
</evidence>
<feature type="binding site" evidence="5">
    <location>
        <position position="87"/>
    </location>
    <ligand>
        <name>5-phospho-alpha-D-ribose 1-diphosphate</name>
        <dbReference type="ChEBI" id="CHEBI:58017"/>
    </ligand>
</feature>
<comment type="pathway">
    <text evidence="5">Amino-acid biosynthesis; L-tryptophan biosynthesis; L-tryptophan from chorismate: step 2/5.</text>
</comment>
<feature type="binding site" evidence="5">
    <location>
        <position position="165"/>
    </location>
    <ligand>
        <name>anthranilate</name>
        <dbReference type="ChEBI" id="CHEBI:16567"/>
        <label>2</label>
    </ligand>
</feature>